<accession>A0A4S8RQ74</accession>
<dbReference type="EMBL" id="PQXL01000001">
    <property type="protein sequence ID" value="THV55964.1"/>
    <property type="molecule type" value="Genomic_DNA"/>
</dbReference>
<comment type="caution">
    <text evidence="1">The sequence shown here is derived from an EMBL/GenBank/DDBJ whole genome shotgun (WGS) entry which is preliminary data.</text>
</comment>
<gene>
    <name evidence="1" type="ORF">BGAL_0001g00250</name>
</gene>
<protein>
    <submittedName>
        <fullName evidence="1">Uncharacterized protein</fullName>
    </submittedName>
</protein>
<organism evidence="1 2">
    <name type="scientific">Botrytis galanthina</name>
    <dbReference type="NCBI Taxonomy" id="278940"/>
    <lineage>
        <taxon>Eukaryota</taxon>
        <taxon>Fungi</taxon>
        <taxon>Dikarya</taxon>
        <taxon>Ascomycota</taxon>
        <taxon>Pezizomycotina</taxon>
        <taxon>Leotiomycetes</taxon>
        <taxon>Helotiales</taxon>
        <taxon>Sclerotiniaceae</taxon>
        <taxon>Botrytis</taxon>
    </lineage>
</organism>
<sequence>MYSNHPPRESELSQHLFPIMTTASTPATPGPSTPTVTRAPLIEHTKVDDILNIERPASTPFPRQESLDGEILERQIEPELLEWREPSPIHQQAPDSGSPLCDLPVEIHECILDHLFGFRAAASARIIPGKSKVLRGWGTALRHSRRREVSELALVSTQWRSLIQERLYRHLKIKGTMDSVQQSLDWFYAHSHLCRYVKHIEIWFPVFQQKKLPFDRVMRIPTTNPDRSTLIRSLAHLGAEPTNPVTYQTPDNNSTLSEIFQFVRNTFPEVVILTLEGGERKKPPQVEQFRPNETKLPKIRTIRTLVCKGQWNIIRTNGDFQNIVTALPNLNEWHGSYAKPKSKSYLCIAQIAPRIPQNITHLNLCLENDYRRETVSPAFFRKVTQKTHFCDELAKSIPTLEHLAYTGRICRGFFDTAAKISNQRTSKLKSIDFIVKNCCRPNQQWNDGSGISDMSFISAFEALVLSSVRSLNKLAALEYLRIRFIDLESQIPPLNPYFELKNNQCTGIWSSAIVDALASSRPSASFAEKAETLGELAINKDGQYITPTTFSKFRPLSIKVSNYLALSGGITIT</sequence>
<name>A0A4S8RQ74_9HELO</name>
<reference evidence="1 2" key="1">
    <citation type="submission" date="2017-12" db="EMBL/GenBank/DDBJ databases">
        <title>Comparative genomics of Botrytis spp.</title>
        <authorList>
            <person name="Valero-Jimenez C.A."/>
            <person name="Tapia P."/>
            <person name="Veloso J."/>
            <person name="Silva-Moreno E."/>
            <person name="Staats M."/>
            <person name="Valdes J.H."/>
            <person name="Van Kan J.A.L."/>
        </authorList>
    </citation>
    <scope>NUCLEOTIDE SEQUENCE [LARGE SCALE GENOMIC DNA]</scope>
    <source>
        <strain evidence="1 2">MUCL435</strain>
    </source>
</reference>
<dbReference type="AlphaFoldDB" id="A0A4S8RQ74"/>
<proteinExistence type="predicted"/>
<evidence type="ECO:0000313" key="2">
    <source>
        <dbReference type="Proteomes" id="UP000308671"/>
    </source>
</evidence>
<keyword evidence="2" id="KW-1185">Reference proteome</keyword>
<dbReference type="Proteomes" id="UP000308671">
    <property type="component" value="Unassembled WGS sequence"/>
</dbReference>
<evidence type="ECO:0000313" key="1">
    <source>
        <dbReference type="EMBL" id="THV55964.1"/>
    </source>
</evidence>
<dbReference type="OrthoDB" id="5281682at2759"/>